<name>A0A291QUY5_9BACT</name>
<dbReference type="InterPro" id="IPR015424">
    <property type="entry name" value="PyrdxlP-dep_Trfase"/>
</dbReference>
<dbReference type="InterPro" id="IPR000524">
    <property type="entry name" value="Tscrpt_reg_HTH_GntR"/>
</dbReference>
<dbReference type="CDD" id="cd00609">
    <property type="entry name" value="AAT_like"/>
    <property type="match status" value="1"/>
</dbReference>
<evidence type="ECO:0000313" key="8">
    <source>
        <dbReference type="Proteomes" id="UP000220133"/>
    </source>
</evidence>
<dbReference type="InterPro" id="IPR015421">
    <property type="entry name" value="PyrdxlP-dep_Trfase_major"/>
</dbReference>
<organism evidence="7 8">
    <name type="scientific">Chitinophaga caeni</name>
    <dbReference type="NCBI Taxonomy" id="2029983"/>
    <lineage>
        <taxon>Bacteria</taxon>
        <taxon>Pseudomonadati</taxon>
        <taxon>Bacteroidota</taxon>
        <taxon>Chitinophagia</taxon>
        <taxon>Chitinophagales</taxon>
        <taxon>Chitinophagaceae</taxon>
        <taxon>Chitinophaga</taxon>
    </lineage>
</organism>
<dbReference type="SUPFAM" id="SSF53383">
    <property type="entry name" value="PLP-dependent transferases"/>
    <property type="match status" value="1"/>
</dbReference>
<keyword evidence="2" id="KW-0663">Pyridoxal phosphate</keyword>
<evidence type="ECO:0000256" key="2">
    <source>
        <dbReference type="ARBA" id="ARBA00022898"/>
    </source>
</evidence>
<dbReference type="GO" id="GO:0003700">
    <property type="term" value="F:DNA-binding transcription factor activity"/>
    <property type="evidence" value="ECO:0007669"/>
    <property type="project" value="InterPro"/>
</dbReference>
<dbReference type="InterPro" id="IPR004839">
    <property type="entry name" value="Aminotransferase_I/II_large"/>
</dbReference>
<dbReference type="PRINTS" id="PR00035">
    <property type="entry name" value="HTHGNTR"/>
</dbReference>
<dbReference type="CDD" id="cd07377">
    <property type="entry name" value="WHTH_GntR"/>
    <property type="match status" value="1"/>
</dbReference>
<evidence type="ECO:0000313" key="7">
    <source>
        <dbReference type="EMBL" id="ATL47747.1"/>
    </source>
</evidence>
<dbReference type="GO" id="GO:0030170">
    <property type="term" value="F:pyridoxal phosphate binding"/>
    <property type="evidence" value="ECO:0007669"/>
    <property type="project" value="InterPro"/>
</dbReference>
<evidence type="ECO:0000259" key="6">
    <source>
        <dbReference type="PROSITE" id="PS50949"/>
    </source>
</evidence>
<dbReference type="PANTHER" id="PTHR46577:SF1">
    <property type="entry name" value="HTH-TYPE TRANSCRIPTIONAL REGULATORY PROTEIN GABR"/>
    <property type="match status" value="1"/>
</dbReference>
<dbReference type="GO" id="GO:0003677">
    <property type="term" value="F:DNA binding"/>
    <property type="evidence" value="ECO:0007669"/>
    <property type="project" value="UniProtKB-KW"/>
</dbReference>
<dbReference type="Pfam" id="PF00155">
    <property type="entry name" value="Aminotran_1_2"/>
    <property type="match status" value="1"/>
</dbReference>
<feature type="domain" description="HTH gntR-type" evidence="6">
    <location>
        <begin position="16"/>
        <end position="84"/>
    </location>
</feature>
<evidence type="ECO:0000256" key="3">
    <source>
        <dbReference type="ARBA" id="ARBA00023015"/>
    </source>
</evidence>
<evidence type="ECO:0000256" key="4">
    <source>
        <dbReference type="ARBA" id="ARBA00023125"/>
    </source>
</evidence>
<dbReference type="SUPFAM" id="SSF46785">
    <property type="entry name" value="Winged helix' DNA-binding domain"/>
    <property type="match status" value="1"/>
</dbReference>
<dbReference type="EMBL" id="CP023777">
    <property type="protein sequence ID" value="ATL47747.1"/>
    <property type="molecule type" value="Genomic_DNA"/>
</dbReference>
<dbReference type="Gene3D" id="1.10.10.10">
    <property type="entry name" value="Winged helix-like DNA-binding domain superfamily/Winged helix DNA-binding domain"/>
    <property type="match status" value="1"/>
</dbReference>
<keyword evidence="3" id="KW-0805">Transcription regulation</keyword>
<comment type="similarity">
    <text evidence="1">In the C-terminal section; belongs to the class-I pyridoxal-phosphate-dependent aminotransferase family.</text>
</comment>
<reference evidence="7 8" key="1">
    <citation type="submission" date="2017-10" db="EMBL/GenBank/DDBJ databases">
        <title>Paenichitinophaga pekingensis gen. nov., sp. nov., isolated from activated sludge.</title>
        <authorList>
            <person name="Jin D."/>
            <person name="Kong X."/>
            <person name="Deng Y."/>
            <person name="Bai Z."/>
        </authorList>
    </citation>
    <scope>NUCLEOTIDE SEQUENCE [LARGE SCALE GENOMIC DNA]</scope>
    <source>
        <strain evidence="7 8">13</strain>
    </source>
</reference>
<sequence>MISLGELLSIDKQSDTPVYLQISNAIIMLVRRGIFKMGSKLPSSRDLAKQLSINRNTVNAAYEELAAQDWIEIRARVGYFISGKLPGIQPRELGNTNTGNAAATTGNFPLNELPFQFINPVQGGYFPYRIYDGFPDPRLAPLEALLREAKRQVSLASFQPYLRYGSHFGPAPLLDALKNYLHNSRGLKIGEDNLMVTNGAQMGIYLACKVLIKPGDTVIVGEPGYFIANDTFKTAGAKLIQVPVDNDGLQVENLERICKKTSPKLLYVIPHHHHPTTVTLSPERRLQLLALAAKYRFAILEDDYDYDYHYNSNPILPMASLDDHGNVIYIGTLNKLLVPAVRAGFMVGPKNFIQQAAQYRRIIDWQGNSFIENALATIIDNGTLNRHVQKVQKIYHERRDHFCRLLGDELGDAIQFQIPNGGMSVWTKFLYHPLKKISAAAAKKGLKMSDGSEYNTAGIDYNSLRIGFTSFNFAEQESVIKILRSTL</sequence>
<dbReference type="Gene3D" id="3.40.640.10">
    <property type="entry name" value="Type I PLP-dependent aspartate aminotransferase-like (Major domain)"/>
    <property type="match status" value="1"/>
</dbReference>
<dbReference type="AlphaFoldDB" id="A0A291QUY5"/>
<dbReference type="OrthoDB" id="594134at2"/>
<dbReference type="KEGG" id="cbae:COR50_11555"/>
<proteinExistence type="inferred from homology"/>
<dbReference type="Proteomes" id="UP000220133">
    <property type="component" value="Chromosome"/>
</dbReference>
<dbReference type="Pfam" id="PF00392">
    <property type="entry name" value="GntR"/>
    <property type="match status" value="1"/>
</dbReference>
<dbReference type="InterPro" id="IPR051446">
    <property type="entry name" value="HTH_trans_reg/aminotransferase"/>
</dbReference>
<dbReference type="SMART" id="SM00345">
    <property type="entry name" value="HTH_GNTR"/>
    <property type="match status" value="1"/>
</dbReference>
<dbReference type="RefSeq" id="WP_098194124.1">
    <property type="nucleotide sequence ID" value="NZ_CP023777.1"/>
</dbReference>
<dbReference type="InterPro" id="IPR036388">
    <property type="entry name" value="WH-like_DNA-bd_sf"/>
</dbReference>
<protein>
    <submittedName>
        <fullName evidence="7">GntR family transcriptional regulator</fullName>
    </submittedName>
</protein>
<evidence type="ECO:0000256" key="1">
    <source>
        <dbReference type="ARBA" id="ARBA00005384"/>
    </source>
</evidence>
<gene>
    <name evidence="7" type="ORF">COR50_11555</name>
</gene>
<keyword evidence="8" id="KW-1185">Reference proteome</keyword>
<dbReference type="InterPro" id="IPR036390">
    <property type="entry name" value="WH_DNA-bd_sf"/>
</dbReference>
<evidence type="ECO:0000256" key="5">
    <source>
        <dbReference type="ARBA" id="ARBA00023163"/>
    </source>
</evidence>
<dbReference type="PROSITE" id="PS50949">
    <property type="entry name" value="HTH_GNTR"/>
    <property type="match status" value="1"/>
</dbReference>
<keyword evidence="5" id="KW-0804">Transcription</keyword>
<keyword evidence="4" id="KW-0238">DNA-binding</keyword>
<dbReference type="PANTHER" id="PTHR46577">
    <property type="entry name" value="HTH-TYPE TRANSCRIPTIONAL REGULATORY PROTEIN GABR"/>
    <property type="match status" value="1"/>
</dbReference>
<accession>A0A291QUY5</accession>